<evidence type="ECO:0000313" key="2">
    <source>
        <dbReference type="EMBL" id="DAZ95354.1"/>
    </source>
</evidence>
<dbReference type="InterPro" id="IPR001683">
    <property type="entry name" value="PX_dom"/>
</dbReference>
<keyword evidence="3" id="KW-1185">Reference proteome</keyword>
<dbReference type="Proteomes" id="UP001146120">
    <property type="component" value="Unassembled WGS sequence"/>
</dbReference>
<dbReference type="PROSITE" id="PS50195">
    <property type="entry name" value="PX"/>
    <property type="match status" value="1"/>
</dbReference>
<dbReference type="Pfam" id="PF00787">
    <property type="entry name" value="PX"/>
    <property type="match status" value="1"/>
</dbReference>
<dbReference type="InterPro" id="IPR036871">
    <property type="entry name" value="PX_dom_sf"/>
</dbReference>
<dbReference type="EMBL" id="DAKRPA010000208">
    <property type="protein sequence ID" value="DAZ95354.1"/>
    <property type="molecule type" value="Genomic_DNA"/>
</dbReference>
<evidence type="ECO:0000259" key="1">
    <source>
        <dbReference type="PROSITE" id="PS50195"/>
    </source>
</evidence>
<proteinExistence type="predicted"/>
<reference evidence="2" key="1">
    <citation type="submission" date="2022-11" db="EMBL/GenBank/DDBJ databases">
        <authorList>
            <person name="Morgan W.R."/>
            <person name="Tartar A."/>
        </authorList>
    </citation>
    <scope>NUCLEOTIDE SEQUENCE</scope>
    <source>
        <strain evidence="2">ARSEF 373</strain>
    </source>
</reference>
<organism evidence="2 3">
    <name type="scientific">Lagenidium giganteum</name>
    <dbReference type="NCBI Taxonomy" id="4803"/>
    <lineage>
        <taxon>Eukaryota</taxon>
        <taxon>Sar</taxon>
        <taxon>Stramenopiles</taxon>
        <taxon>Oomycota</taxon>
        <taxon>Peronosporomycetes</taxon>
        <taxon>Pythiales</taxon>
        <taxon>Pythiaceae</taxon>
    </lineage>
</organism>
<protein>
    <recommendedName>
        <fullName evidence="1">PX domain-containing protein</fullName>
    </recommendedName>
</protein>
<dbReference type="SUPFAM" id="SSF64268">
    <property type="entry name" value="PX domain"/>
    <property type="match status" value="1"/>
</dbReference>
<feature type="domain" description="PX" evidence="1">
    <location>
        <begin position="20"/>
        <end position="158"/>
    </location>
</feature>
<dbReference type="AlphaFoldDB" id="A0AAV2YRS1"/>
<name>A0AAV2YRS1_9STRA</name>
<gene>
    <name evidence="2" type="ORF">N0F65_002539</name>
</gene>
<reference evidence="2" key="2">
    <citation type="journal article" date="2023" name="Microbiol Resour">
        <title>Decontamination and Annotation of the Draft Genome Sequence of the Oomycete Lagenidium giganteum ARSEF 373.</title>
        <authorList>
            <person name="Morgan W.R."/>
            <person name="Tartar A."/>
        </authorList>
    </citation>
    <scope>NUCLEOTIDE SEQUENCE</scope>
    <source>
        <strain evidence="2">ARSEF 373</strain>
    </source>
</reference>
<evidence type="ECO:0000313" key="3">
    <source>
        <dbReference type="Proteomes" id="UP001146120"/>
    </source>
</evidence>
<dbReference type="GO" id="GO:0035091">
    <property type="term" value="F:phosphatidylinositol binding"/>
    <property type="evidence" value="ECO:0007669"/>
    <property type="project" value="InterPro"/>
</dbReference>
<accession>A0AAV2YRS1</accession>
<comment type="caution">
    <text evidence="2">The sequence shown here is derived from an EMBL/GenBank/DDBJ whole genome shotgun (WGS) entry which is preliminary data.</text>
</comment>
<dbReference type="CDD" id="cd06093">
    <property type="entry name" value="PX_domain"/>
    <property type="match status" value="1"/>
</dbReference>
<dbReference type="Gene3D" id="3.30.1520.10">
    <property type="entry name" value="Phox-like domain"/>
    <property type="match status" value="1"/>
</dbReference>
<sequence length="201" mass="23325">MKQQHRLSLDLDASANVTIGDLTSLQVCVAELRLAPDRTWLYVLQLSCGRTRWQVVKRYSEIREFWVQLCEQLETGGLDCSERGHFLAGFEEDKFPKKRILHTRAVLESRANELEVFFRKLVMRLNLCSSIELDKCHMHGCSLLALISTFFEFATRWVRRNPYHRMTRYQSMALLKNQTKDGKQTNDGRLSLAALEDVSIA</sequence>